<dbReference type="EMBL" id="JH000194">
    <property type="protein sequence ID" value="EGW07923.1"/>
    <property type="molecule type" value="Genomic_DNA"/>
</dbReference>
<keyword evidence="1" id="KW-0732">Signal</keyword>
<proteinExistence type="predicted"/>
<evidence type="ECO:0000256" key="1">
    <source>
        <dbReference type="SAM" id="SignalP"/>
    </source>
</evidence>
<dbReference type="Proteomes" id="UP000001075">
    <property type="component" value="Unassembled WGS sequence"/>
</dbReference>
<dbReference type="InParanoid" id="G3H7F3"/>
<name>G3H7F3_CRIGR</name>
<feature type="signal peptide" evidence="1">
    <location>
        <begin position="1"/>
        <end position="16"/>
    </location>
</feature>
<evidence type="ECO:0000313" key="3">
    <source>
        <dbReference type="Proteomes" id="UP000001075"/>
    </source>
</evidence>
<dbReference type="AlphaFoldDB" id="G3H7F3"/>
<gene>
    <name evidence="2" type="ORF">I79_006284</name>
</gene>
<sequence>MWCWGLGPGFVHAVQALCQLCYIPIPTPLFSTNKLSGAAEMAQRLGAYTVLPEDLGSLIASMSSGSQQITTDSRVAHFP</sequence>
<organism evidence="2 3">
    <name type="scientific">Cricetulus griseus</name>
    <name type="common">Chinese hamster</name>
    <name type="synonym">Cricetulus barabensis griseus</name>
    <dbReference type="NCBI Taxonomy" id="10029"/>
    <lineage>
        <taxon>Eukaryota</taxon>
        <taxon>Metazoa</taxon>
        <taxon>Chordata</taxon>
        <taxon>Craniata</taxon>
        <taxon>Vertebrata</taxon>
        <taxon>Euteleostomi</taxon>
        <taxon>Mammalia</taxon>
        <taxon>Eutheria</taxon>
        <taxon>Euarchontoglires</taxon>
        <taxon>Glires</taxon>
        <taxon>Rodentia</taxon>
        <taxon>Myomorpha</taxon>
        <taxon>Muroidea</taxon>
        <taxon>Cricetidae</taxon>
        <taxon>Cricetinae</taxon>
        <taxon>Cricetulus</taxon>
    </lineage>
</organism>
<protein>
    <submittedName>
        <fullName evidence="2">Uncharacterized protein</fullName>
    </submittedName>
</protein>
<accession>G3H7F3</accession>
<evidence type="ECO:0000313" key="2">
    <source>
        <dbReference type="EMBL" id="EGW07923.1"/>
    </source>
</evidence>
<reference evidence="3" key="1">
    <citation type="journal article" date="2011" name="Nat. Biotechnol.">
        <title>The genomic sequence of the Chinese hamster ovary (CHO)-K1 cell line.</title>
        <authorList>
            <person name="Xu X."/>
            <person name="Nagarajan H."/>
            <person name="Lewis N.E."/>
            <person name="Pan S."/>
            <person name="Cai Z."/>
            <person name="Liu X."/>
            <person name="Chen W."/>
            <person name="Xie M."/>
            <person name="Wang W."/>
            <person name="Hammond S."/>
            <person name="Andersen M.R."/>
            <person name="Neff N."/>
            <person name="Passarelli B."/>
            <person name="Koh W."/>
            <person name="Fan H.C."/>
            <person name="Wang J."/>
            <person name="Gui Y."/>
            <person name="Lee K.H."/>
            <person name="Betenbaugh M.J."/>
            <person name="Quake S.R."/>
            <person name="Famili I."/>
            <person name="Palsson B.O."/>
            <person name="Wang J."/>
        </authorList>
    </citation>
    <scope>NUCLEOTIDE SEQUENCE [LARGE SCALE GENOMIC DNA]</scope>
    <source>
        <strain evidence="3">CHO K1 cell line</strain>
    </source>
</reference>
<feature type="chain" id="PRO_5003443880" evidence="1">
    <location>
        <begin position="17"/>
        <end position="79"/>
    </location>
</feature>